<dbReference type="PROSITE" id="PS50146">
    <property type="entry name" value="DAGK"/>
    <property type="match status" value="1"/>
</dbReference>
<keyword evidence="4" id="KW-0418">Kinase</keyword>
<dbReference type="GO" id="GO:0012505">
    <property type="term" value="C:endomembrane system"/>
    <property type="evidence" value="ECO:0007669"/>
    <property type="project" value="UniProtKB-SubCell"/>
</dbReference>
<comment type="caution">
    <text evidence="9">The sequence shown here is derived from an EMBL/GenBank/DDBJ whole genome shotgun (WGS) entry which is preliminary data.</text>
</comment>
<dbReference type="GO" id="GO:0008481">
    <property type="term" value="F:sphingosine kinase activity"/>
    <property type="evidence" value="ECO:0007669"/>
    <property type="project" value="UniProtKB-EC"/>
</dbReference>
<dbReference type="InterPro" id="IPR017438">
    <property type="entry name" value="ATP-NAD_kinase_N"/>
</dbReference>
<evidence type="ECO:0000256" key="1">
    <source>
        <dbReference type="ARBA" id="ARBA00004308"/>
    </source>
</evidence>
<evidence type="ECO:0000256" key="7">
    <source>
        <dbReference type="ARBA" id="ARBA00044037"/>
    </source>
</evidence>
<keyword evidence="10" id="KW-1185">Reference proteome</keyword>
<accession>A0AAV2A5L4</accession>
<dbReference type="GO" id="GO:0005524">
    <property type="term" value="F:ATP binding"/>
    <property type="evidence" value="ECO:0007669"/>
    <property type="project" value="UniProtKB-KW"/>
</dbReference>
<dbReference type="GO" id="GO:0016020">
    <property type="term" value="C:membrane"/>
    <property type="evidence" value="ECO:0007669"/>
    <property type="project" value="TreeGrafter"/>
</dbReference>
<dbReference type="Proteomes" id="UP001497382">
    <property type="component" value="Unassembled WGS sequence"/>
</dbReference>
<proteinExistence type="predicted"/>
<dbReference type="PANTHER" id="PTHR12358:SF112">
    <property type="entry name" value="LD11247P-RELATED"/>
    <property type="match status" value="1"/>
</dbReference>
<feature type="domain" description="DAGKc" evidence="8">
    <location>
        <begin position="150"/>
        <end position="295"/>
    </location>
</feature>
<dbReference type="InterPro" id="IPR045540">
    <property type="entry name" value="YegS/DAGK_C"/>
</dbReference>
<dbReference type="FunFam" id="3.40.50.10330:FF:000005">
    <property type="entry name" value="Sphingosine kinase 2"/>
    <property type="match status" value="1"/>
</dbReference>
<dbReference type="GO" id="GO:0042981">
    <property type="term" value="P:regulation of apoptotic process"/>
    <property type="evidence" value="ECO:0007669"/>
    <property type="project" value="UniProtKB-ARBA"/>
</dbReference>
<dbReference type="GO" id="GO:0046512">
    <property type="term" value="P:sphingosine biosynthetic process"/>
    <property type="evidence" value="ECO:0007669"/>
    <property type="project" value="TreeGrafter"/>
</dbReference>
<evidence type="ECO:0000256" key="4">
    <source>
        <dbReference type="ARBA" id="ARBA00022777"/>
    </source>
</evidence>
<evidence type="ECO:0000256" key="5">
    <source>
        <dbReference type="ARBA" id="ARBA00022840"/>
    </source>
</evidence>
<dbReference type="Gene3D" id="3.40.50.10330">
    <property type="entry name" value="Probable inorganic polyphosphate/atp-NAD kinase, domain 1"/>
    <property type="match status" value="1"/>
</dbReference>
<dbReference type="AlphaFoldDB" id="A0AAV2A5L4"/>
<protein>
    <recommendedName>
        <fullName evidence="7">sphingosine kinase</fullName>
        <ecNumber evidence="7">2.7.1.91</ecNumber>
    </recommendedName>
</protein>
<name>A0AAV2A5L4_9ARAC</name>
<dbReference type="InterPro" id="IPR016064">
    <property type="entry name" value="NAD/diacylglycerol_kinase_sf"/>
</dbReference>
<dbReference type="SUPFAM" id="SSF111331">
    <property type="entry name" value="NAD kinase/diacylglycerol kinase-like"/>
    <property type="match status" value="1"/>
</dbReference>
<evidence type="ECO:0000256" key="3">
    <source>
        <dbReference type="ARBA" id="ARBA00022741"/>
    </source>
</evidence>
<dbReference type="Gene3D" id="2.60.200.40">
    <property type="match status" value="1"/>
</dbReference>
<evidence type="ECO:0000313" key="9">
    <source>
        <dbReference type="EMBL" id="CAL1278916.1"/>
    </source>
</evidence>
<dbReference type="SMART" id="SM00046">
    <property type="entry name" value="DAGKc"/>
    <property type="match status" value="1"/>
</dbReference>
<gene>
    <name evidence="9" type="ORF">LARSCL_LOCUS10056</name>
</gene>
<evidence type="ECO:0000259" key="8">
    <source>
        <dbReference type="PROSITE" id="PS50146"/>
    </source>
</evidence>
<dbReference type="GO" id="GO:0005737">
    <property type="term" value="C:cytoplasm"/>
    <property type="evidence" value="ECO:0007669"/>
    <property type="project" value="TreeGrafter"/>
</dbReference>
<dbReference type="PANTHER" id="PTHR12358">
    <property type="entry name" value="SPHINGOSINE KINASE"/>
    <property type="match status" value="1"/>
</dbReference>
<dbReference type="EMBL" id="CAXIEN010000117">
    <property type="protein sequence ID" value="CAL1278916.1"/>
    <property type="molecule type" value="Genomic_DNA"/>
</dbReference>
<dbReference type="Pfam" id="PF19279">
    <property type="entry name" value="YegS_C"/>
    <property type="match status" value="1"/>
</dbReference>
<evidence type="ECO:0000256" key="2">
    <source>
        <dbReference type="ARBA" id="ARBA00022679"/>
    </source>
</evidence>
<keyword evidence="2" id="KW-0808">Transferase</keyword>
<dbReference type="InterPro" id="IPR050187">
    <property type="entry name" value="Lipid_Phosphate_FormReg"/>
</dbReference>
<keyword evidence="3" id="KW-0547">Nucleotide-binding</keyword>
<organism evidence="9 10">
    <name type="scientific">Larinioides sclopetarius</name>
    <dbReference type="NCBI Taxonomy" id="280406"/>
    <lineage>
        <taxon>Eukaryota</taxon>
        <taxon>Metazoa</taxon>
        <taxon>Ecdysozoa</taxon>
        <taxon>Arthropoda</taxon>
        <taxon>Chelicerata</taxon>
        <taxon>Arachnida</taxon>
        <taxon>Araneae</taxon>
        <taxon>Araneomorphae</taxon>
        <taxon>Entelegynae</taxon>
        <taxon>Araneoidea</taxon>
        <taxon>Araneidae</taxon>
        <taxon>Larinioides</taxon>
    </lineage>
</organism>
<evidence type="ECO:0000256" key="6">
    <source>
        <dbReference type="ARBA" id="ARBA00023136"/>
    </source>
</evidence>
<dbReference type="Pfam" id="PF00781">
    <property type="entry name" value="DAGK_cat"/>
    <property type="match status" value="1"/>
</dbReference>
<keyword evidence="5" id="KW-0067">ATP-binding</keyword>
<evidence type="ECO:0000313" key="10">
    <source>
        <dbReference type="Proteomes" id="UP001497382"/>
    </source>
</evidence>
<comment type="subcellular location">
    <subcellularLocation>
        <location evidence="1">Endomembrane system</location>
    </subcellularLocation>
</comment>
<sequence length="589" mass="65861">MAFRCPSEAVILEESFYSYPLTSVVCNIILTEKVLFVGVATKGKTEAEKVFLSDIIGCHAFRSKSGKTRNETLENSAYFCIYAYPLKTSAGILSKQLKREKRTLTFLMRKYDTEDDNFKIVDKWQRAINCLLRGKACLIDGEVSIPDVVPTSKKFLILINPKSGSGKAYQIFKERVIPLLVESDTQYEVLVTDRANCARDYVKKTDVSQWDGIVVVSGDGLLFEVYNGLMARPDWKEVVKIPIGVIPGGSGNGLARAINYAVGEPYDVTIVTPSVLNILKGRVAPMDLVRVETPKECFYSFLSIGWGLMADIDIESERLRALGEARFAVWGVIRAIGLRKYKGKLFYLPVSGYKPNCTNKVVAEPRPKRSKTVDCHLAWSEDSSDPKKEDQEPIFRSKSFGAHDPSLDDETDVRLLKFSYSAEQFNDSFLPSAQDPPSPVESIPHIHCNSTSEEPILDELGSAKYCPPLDEPVPDDWVVIDDEFVLVYACHQTHLSTDVLFAPDAKMDDGIMWLIVIKAGVSRAQAMYFLACLQTGDHVHIPYVDVIPIHAFRLEPFREEGYLTVDGEVISCCNIQAEVMPSVARVMTR</sequence>
<reference evidence="9 10" key="1">
    <citation type="submission" date="2024-04" db="EMBL/GenBank/DDBJ databases">
        <authorList>
            <person name="Rising A."/>
            <person name="Reimegard J."/>
            <person name="Sonavane S."/>
            <person name="Akerstrom W."/>
            <person name="Nylinder S."/>
            <person name="Hedman E."/>
            <person name="Kallberg Y."/>
        </authorList>
    </citation>
    <scope>NUCLEOTIDE SEQUENCE [LARGE SCALE GENOMIC DNA]</scope>
</reference>
<keyword evidence="6" id="KW-0472">Membrane</keyword>
<dbReference type="EC" id="2.7.1.91" evidence="7"/>
<dbReference type="InterPro" id="IPR001206">
    <property type="entry name" value="Diacylglycerol_kinase_cat_dom"/>
</dbReference>